<reference evidence="1 2" key="1">
    <citation type="submission" date="2018-07" db="EMBL/GenBank/DDBJ databases">
        <title>Genomic Encyclopedia of Type Strains, Phase IV (KMG-IV): sequencing the most valuable type-strain genomes for metagenomic binning, comparative biology and taxonomic classification.</title>
        <authorList>
            <person name="Goeker M."/>
        </authorList>
    </citation>
    <scope>NUCLEOTIDE SEQUENCE [LARGE SCALE GENOMIC DNA]</scope>
    <source>
        <strain evidence="1 2">DSM 103736</strain>
    </source>
</reference>
<organism evidence="1 2">
    <name type="scientific">Enterobacillus tribolii</name>
    <dbReference type="NCBI Taxonomy" id="1487935"/>
    <lineage>
        <taxon>Bacteria</taxon>
        <taxon>Pseudomonadati</taxon>
        <taxon>Pseudomonadota</taxon>
        <taxon>Gammaproteobacteria</taxon>
        <taxon>Enterobacterales</taxon>
        <taxon>Hafniaceae</taxon>
        <taxon>Enterobacillus</taxon>
    </lineage>
</organism>
<dbReference type="Pfam" id="PF11115">
    <property type="entry name" value="DUF2623"/>
    <property type="match status" value="1"/>
</dbReference>
<dbReference type="OrthoDB" id="6412871at2"/>
<sequence length="114" mass="12829">MDNHFGRGLMKGIHSKQPMNSQRITGYCDDFKRGYVIGYTHHLMETTHDTELASRVAGCLTRQYGLDKEAMIDIFTEYQRSSSVSAFVSGYAITAQSIERDETTHGWPEAMSSA</sequence>
<dbReference type="RefSeq" id="WP_115459041.1">
    <property type="nucleotide sequence ID" value="NZ_QRAP01000006.1"/>
</dbReference>
<name>A0A370QNI3_9GAMM</name>
<dbReference type="EMBL" id="QRAP01000006">
    <property type="protein sequence ID" value="RDK89926.1"/>
    <property type="molecule type" value="Genomic_DNA"/>
</dbReference>
<evidence type="ECO:0000313" key="1">
    <source>
        <dbReference type="EMBL" id="RDK89926.1"/>
    </source>
</evidence>
<proteinExistence type="predicted"/>
<evidence type="ECO:0000313" key="2">
    <source>
        <dbReference type="Proteomes" id="UP000254848"/>
    </source>
</evidence>
<gene>
    <name evidence="1" type="ORF">C8D90_106132</name>
</gene>
<dbReference type="AlphaFoldDB" id="A0A370QNI3"/>
<comment type="caution">
    <text evidence="1">The sequence shown here is derived from an EMBL/GenBank/DDBJ whole genome shotgun (WGS) entry which is preliminary data.</text>
</comment>
<dbReference type="Proteomes" id="UP000254848">
    <property type="component" value="Unassembled WGS sequence"/>
</dbReference>
<protein>
    <submittedName>
        <fullName evidence="1">Uncharacterized protein DUF2623</fullName>
    </submittedName>
</protein>
<dbReference type="InterPro" id="IPR022574">
    <property type="entry name" value="DUF2623"/>
</dbReference>
<keyword evidence="2" id="KW-1185">Reference proteome</keyword>
<accession>A0A370QNI3</accession>